<dbReference type="AlphaFoldDB" id="A0A518G3U1"/>
<name>A0A518G3U1_9BACT</name>
<proteinExistence type="predicted"/>
<evidence type="ECO:0000313" key="3">
    <source>
        <dbReference type="Proteomes" id="UP000318017"/>
    </source>
</evidence>
<dbReference type="Gene3D" id="3.30.700.10">
    <property type="entry name" value="Glycoprotein, Type 4 Pilin"/>
    <property type="match status" value="1"/>
</dbReference>
<dbReference type="KEGG" id="ahel:Q31a_15070"/>
<reference evidence="2 3" key="1">
    <citation type="submission" date="2019-02" db="EMBL/GenBank/DDBJ databases">
        <title>Deep-cultivation of Planctomycetes and their phenomic and genomic characterization uncovers novel biology.</title>
        <authorList>
            <person name="Wiegand S."/>
            <person name="Jogler M."/>
            <person name="Boedeker C."/>
            <person name="Pinto D."/>
            <person name="Vollmers J."/>
            <person name="Rivas-Marin E."/>
            <person name="Kohn T."/>
            <person name="Peeters S.H."/>
            <person name="Heuer A."/>
            <person name="Rast P."/>
            <person name="Oberbeckmann S."/>
            <person name="Bunk B."/>
            <person name="Jeske O."/>
            <person name="Meyerdierks A."/>
            <person name="Storesund J.E."/>
            <person name="Kallscheuer N."/>
            <person name="Luecker S."/>
            <person name="Lage O.M."/>
            <person name="Pohl T."/>
            <person name="Merkel B.J."/>
            <person name="Hornburger P."/>
            <person name="Mueller R.-W."/>
            <person name="Bruemmer F."/>
            <person name="Labrenz M."/>
            <person name="Spormann A.M."/>
            <person name="Op den Camp H."/>
            <person name="Overmann J."/>
            <person name="Amann R."/>
            <person name="Jetten M.S.M."/>
            <person name="Mascher T."/>
            <person name="Medema M.H."/>
            <person name="Devos D.P."/>
            <person name="Kaster A.-K."/>
            <person name="Ovreas L."/>
            <person name="Rohde M."/>
            <person name="Galperin M.Y."/>
            <person name="Jogler C."/>
        </authorList>
    </citation>
    <scope>NUCLEOTIDE SEQUENCE [LARGE SCALE GENOMIC DNA]</scope>
    <source>
        <strain evidence="2 3">Q31a</strain>
    </source>
</reference>
<dbReference type="PANTHER" id="PTHR30093">
    <property type="entry name" value="GENERAL SECRETION PATHWAY PROTEIN G"/>
    <property type="match status" value="1"/>
</dbReference>
<keyword evidence="3" id="KW-1185">Reference proteome</keyword>
<feature type="domain" description="DUF1559" evidence="1">
    <location>
        <begin position="34"/>
        <end position="306"/>
    </location>
</feature>
<organism evidence="2 3">
    <name type="scientific">Aureliella helgolandensis</name>
    <dbReference type="NCBI Taxonomy" id="2527968"/>
    <lineage>
        <taxon>Bacteria</taxon>
        <taxon>Pseudomonadati</taxon>
        <taxon>Planctomycetota</taxon>
        <taxon>Planctomycetia</taxon>
        <taxon>Pirellulales</taxon>
        <taxon>Pirellulaceae</taxon>
        <taxon>Aureliella</taxon>
    </lineage>
</organism>
<protein>
    <recommendedName>
        <fullName evidence="1">DUF1559 domain-containing protein</fullName>
    </recommendedName>
</protein>
<dbReference type="InterPro" id="IPR011453">
    <property type="entry name" value="DUF1559"/>
</dbReference>
<dbReference type="RefSeq" id="WP_145075905.1">
    <property type="nucleotide sequence ID" value="NZ_CP036298.1"/>
</dbReference>
<dbReference type="Pfam" id="PF07963">
    <property type="entry name" value="N_methyl"/>
    <property type="match status" value="1"/>
</dbReference>
<dbReference type="Proteomes" id="UP000318017">
    <property type="component" value="Chromosome"/>
</dbReference>
<dbReference type="NCBIfam" id="TIGR02532">
    <property type="entry name" value="IV_pilin_GFxxxE"/>
    <property type="match status" value="1"/>
</dbReference>
<accession>A0A518G3U1</accession>
<dbReference type="OrthoDB" id="248923at2"/>
<gene>
    <name evidence="2" type="ORF">Q31a_15070</name>
</gene>
<dbReference type="SUPFAM" id="SSF54523">
    <property type="entry name" value="Pili subunits"/>
    <property type="match status" value="1"/>
</dbReference>
<dbReference type="Pfam" id="PF07596">
    <property type="entry name" value="SBP_bac_10"/>
    <property type="match status" value="1"/>
</dbReference>
<evidence type="ECO:0000313" key="2">
    <source>
        <dbReference type="EMBL" id="QDV23209.1"/>
    </source>
</evidence>
<dbReference type="PANTHER" id="PTHR30093:SF2">
    <property type="entry name" value="TYPE II SECRETION SYSTEM PROTEIN H"/>
    <property type="match status" value="1"/>
</dbReference>
<dbReference type="InterPro" id="IPR045584">
    <property type="entry name" value="Pilin-like"/>
</dbReference>
<evidence type="ECO:0000259" key="1">
    <source>
        <dbReference type="Pfam" id="PF07596"/>
    </source>
</evidence>
<dbReference type="NCBIfam" id="TIGR04294">
    <property type="entry name" value="pre_pil_HX9DG"/>
    <property type="match status" value="1"/>
</dbReference>
<dbReference type="EMBL" id="CP036298">
    <property type="protein sequence ID" value="QDV23209.1"/>
    <property type="molecule type" value="Genomic_DNA"/>
</dbReference>
<sequence>MKHTKKSKAFTLVELLVVIAIIGILVGLLLPAVQAAREAARRMQCSNNLKQLALAAHNYESAHKRFPGPAEDSLYGYSFQSKLLPFVEQANLHNLIDYQQPLLTGVAYNPDLNPNLAPVVGQLLAVFLCPSDPGNPFYIEKDQEWAGANYMVNAGPGNGFSYCSREDTFGIAWRGSNVKFSEITDGTSNTLIVAETLFGMRGDDTTDLVDYRTQIKRVSGGGACSATAEDLVARSAMRYEGRRAGQWIRNITYQTFINGFFPPNAKQPDVSHHGECVSGARSQHTGGVNAALADGSVHFLSDSIDLNTWRILHDRRDGEVVQNGLD</sequence>
<dbReference type="InterPro" id="IPR027558">
    <property type="entry name" value="Pre_pil_HX9DG_C"/>
</dbReference>
<dbReference type="InterPro" id="IPR012902">
    <property type="entry name" value="N_methyl_site"/>
</dbReference>